<name>A0ABD3RVQ2_9STRA</name>
<evidence type="ECO:0000313" key="3">
    <source>
        <dbReference type="Proteomes" id="UP001530377"/>
    </source>
</evidence>
<dbReference type="EMBL" id="JALLPB020000156">
    <property type="protein sequence ID" value="KAL3816283.1"/>
    <property type="molecule type" value="Genomic_DNA"/>
</dbReference>
<sequence length="240" mass="26688">MDGNVSLQQTDDYLYEGIDNILNAVGTDMDFSELLDLDEQKEMVSRTDLSNHPKHPIQQTSSQIITALTRFDVVAGRGQGIQRLPGNETFRKLVSMHKRIYARCNMNDKGKVSKGIVAAIRSIGGRFLQYNEQSQAYHDIPDKKAWGKTSQALREGLKKIRNTIYSDEAAGRTQSGLDAHLLGSLHVSLPAERYLDVSIRLLQSIHEPEKDETTRTCDTPTLTISQLPVEGIQGCFAGVS</sequence>
<comment type="caution">
    <text evidence="2">The sequence shown here is derived from an EMBL/GenBank/DDBJ whole genome shotgun (WGS) entry which is preliminary data.</text>
</comment>
<dbReference type="AlphaFoldDB" id="A0ABD3RVQ2"/>
<feature type="domain" description="DUF6824" evidence="1">
    <location>
        <begin position="72"/>
        <end position="155"/>
    </location>
</feature>
<protein>
    <recommendedName>
        <fullName evidence="1">DUF6824 domain-containing protein</fullName>
    </recommendedName>
</protein>
<dbReference type="Proteomes" id="UP001530377">
    <property type="component" value="Unassembled WGS sequence"/>
</dbReference>
<accession>A0ABD3RVQ2</accession>
<dbReference type="Pfam" id="PF20710">
    <property type="entry name" value="DUF6824"/>
    <property type="match status" value="1"/>
</dbReference>
<keyword evidence="3" id="KW-1185">Reference proteome</keyword>
<proteinExistence type="predicted"/>
<evidence type="ECO:0000259" key="1">
    <source>
        <dbReference type="Pfam" id="PF20710"/>
    </source>
</evidence>
<evidence type="ECO:0000313" key="2">
    <source>
        <dbReference type="EMBL" id="KAL3816283.1"/>
    </source>
</evidence>
<dbReference type="InterPro" id="IPR049227">
    <property type="entry name" value="DUF6824"/>
</dbReference>
<organism evidence="2 3">
    <name type="scientific">Cyclostephanos tholiformis</name>
    <dbReference type="NCBI Taxonomy" id="382380"/>
    <lineage>
        <taxon>Eukaryota</taxon>
        <taxon>Sar</taxon>
        <taxon>Stramenopiles</taxon>
        <taxon>Ochrophyta</taxon>
        <taxon>Bacillariophyta</taxon>
        <taxon>Coscinodiscophyceae</taxon>
        <taxon>Thalassiosirophycidae</taxon>
        <taxon>Stephanodiscales</taxon>
        <taxon>Stephanodiscaceae</taxon>
        <taxon>Cyclostephanos</taxon>
    </lineage>
</organism>
<reference evidence="2 3" key="1">
    <citation type="submission" date="2024-10" db="EMBL/GenBank/DDBJ databases">
        <title>Updated reference genomes for cyclostephanoid diatoms.</title>
        <authorList>
            <person name="Roberts W.R."/>
            <person name="Alverson A.J."/>
        </authorList>
    </citation>
    <scope>NUCLEOTIDE SEQUENCE [LARGE SCALE GENOMIC DNA]</scope>
    <source>
        <strain evidence="2 3">AJA228-03</strain>
    </source>
</reference>
<gene>
    <name evidence="2" type="ORF">ACHAXA_008091</name>
</gene>